<comment type="caution">
    <text evidence="2">The sequence shown here is derived from an EMBL/GenBank/DDBJ whole genome shotgun (WGS) entry which is preliminary data.</text>
</comment>
<name>A0ABU0S028_9ACTN</name>
<feature type="region of interest" description="Disordered" evidence="1">
    <location>
        <begin position="35"/>
        <end position="100"/>
    </location>
</feature>
<sequence>MKRLLGLDPVGPTPRLLSLMGLRCTVNVIALNPSRVRGSHGRLPDDRRDAPVLLVSDPRTGARARDDVAATGGRRPAPRTGRTTGLTKDRPPFGHGTGIPLMLTRYAADNAPP</sequence>
<organism evidence="2 3">
    <name type="scientific">Streptomyces turgidiscabies</name>
    <dbReference type="NCBI Taxonomy" id="85558"/>
    <lineage>
        <taxon>Bacteria</taxon>
        <taxon>Bacillati</taxon>
        <taxon>Actinomycetota</taxon>
        <taxon>Actinomycetes</taxon>
        <taxon>Kitasatosporales</taxon>
        <taxon>Streptomycetaceae</taxon>
        <taxon>Streptomyces</taxon>
    </lineage>
</organism>
<dbReference type="RefSeq" id="WP_307630795.1">
    <property type="nucleotide sequence ID" value="NZ_JAUSZS010000008.1"/>
</dbReference>
<keyword evidence="3" id="KW-1185">Reference proteome</keyword>
<protein>
    <recommendedName>
        <fullName evidence="4">Transposase</fullName>
    </recommendedName>
</protein>
<proteinExistence type="predicted"/>
<feature type="compositionally biased region" description="Low complexity" evidence="1">
    <location>
        <begin position="69"/>
        <end position="85"/>
    </location>
</feature>
<dbReference type="Proteomes" id="UP001223072">
    <property type="component" value="Unassembled WGS sequence"/>
</dbReference>
<accession>A0ABU0S028</accession>
<evidence type="ECO:0008006" key="4">
    <source>
        <dbReference type="Google" id="ProtNLM"/>
    </source>
</evidence>
<evidence type="ECO:0000313" key="3">
    <source>
        <dbReference type="Proteomes" id="UP001223072"/>
    </source>
</evidence>
<gene>
    <name evidence="2" type="ORF">QFZ49_007540</name>
</gene>
<reference evidence="2 3" key="1">
    <citation type="submission" date="2023-07" db="EMBL/GenBank/DDBJ databases">
        <title>Comparative genomics of wheat-associated soil bacteria to identify genetic determinants of phenazine resistance.</title>
        <authorList>
            <person name="Mouncey N."/>
        </authorList>
    </citation>
    <scope>NUCLEOTIDE SEQUENCE [LARGE SCALE GENOMIC DNA]</scope>
    <source>
        <strain evidence="2 3">W2I16</strain>
    </source>
</reference>
<evidence type="ECO:0000313" key="2">
    <source>
        <dbReference type="EMBL" id="MDQ0937565.1"/>
    </source>
</evidence>
<dbReference type="EMBL" id="JAUSZS010000008">
    <property type="protein sequence ID" value="MDQ0937565.1"/>
    <property type="molecule type" value="Genomic_DNA"/>
</dbReference>
<evidence type="ECO:0000256" key="1">
    <source>
        <dbReference type="SAM" id="MobiDB-lite"/>
    </source>
</evidence>